<keyword evidence="4" id="KW-1185">Reference proteome</keyword>
<dbReference type="Gene3D" id="2.60.120.10">
    <property type="entry name" value="Jelly Rolls"/>
    <property type="match status" value="1"/>
</dbReference>
<dbReference type="Pfam" id="PF07883">
    <property type="entry name" value="Cupin_2"/>
    <property type="match status" value="1"/>
</dbReference>
<evidence type="ECO:0000313" key="3">
    <source>
        <dbReference type="EMBL" id="MBC3918307.1"/>
    </source>
</evidence>
<dbReference type="CDD" id="cd02235">
    <property type="entry name" value="cupin_BLL4011-like"/>
    <property type="match status" value="1"/>
</dbReference>
<name>A0ABR6ZR10_9BURK</name>
<evidence type="ECO:0000313" key="4">
    <source>
        <dbReference type="Proteomes" id="UP000650424"/>
    </source>
</evidence>
<reference evidence="3 4" key="1">
    <citation type="submission" date="2020-08" db="EMBL/GenBank/DDBJ databases">
        <title>Novel species isolated from subtropical streams in China.</title>
        <authorList>
            <person name="Lu H."/>
        </authorList>
    </citation>
    <scope>NUCLEOTIDE SEQUENCE [LARGE SCALE GENOMIC DNA]</scope>
    <source>
        <strain evidence="3 4">CY18W</strain>
    </source>
</reference>
<keyword evidence="1" id="KW-0472">Membrane</keyword>
<evidence type="ECO:0000256" key="1">
    <source>
        <dbReference type="SAM" id="Phobius"/>
    </source>
</evidence>
<proteinExistence type="predicted"/>
<dbReference type="PANTHER" id="PTHR38599:SF1">
    <property type="entry name" value="CUPIN DOMAIN PROTEIN (AFU_ORTHOLOGUE AFUA_3G13620)"/>
    <property type="match status" value="1"/>
</dbReference>
<feature type="domain" description="Cupin type-2" evidence="2">
    <location>
        <begin position="64"/>
        <end position="131"/>
    </location>
</feature>
<gene>
    <name evidence="3" type="ORF">H8L32_12520</name>
</gene>
<dbReference type="PANTHER" id="PTHR38599">
    <property type="entry name" value="CUPIN DOMAIN PROTEIN (AFU_ORTHOLOGUE AFUA_3G13620)"/>
    <property type="match status" value="1"/>
</dbReference>
<dbReference type="InterPro" id="IPR014710">
    <property type="entry name" value="RmlC-like_jellyroll"/>
</dbReference>
<accession>A0ABR6ZR10</accession>
<keyword evidence="1" id="KW-0812">Transmembrane</keyword>
<protein>
    <submittedName>
        <fullName evidence="3">Cupin domain-containing protein</fullName>
    </submittedName>
</protein>
<dbReference type="InterPro" id="IPR011051">
    <property type="entry name" value="RmlC_Cupin_sf"/>
</dbReference>
<dbReference type="InterPro" id="IPR013096">
    <property type="entry name" value="Cupin_2"/>
</dbReference>
<organism evidence="3 4">
    <name type="scientific">Undibacterium hunanense</name>
    <dbReference type="NCBI Taxonomy" id="2762292"/>
    <lineage>
        <taxon>Bacteria</taxon>
        <taxon>Pseudomonadati</taxon>
        <taxon>Pseudomonadota</taxon>
        <taxon>Betaproteobacteria</taxon>
        <taxon>Burkholderiales</taxon>
        <taxon>Oxalobacteraceae</taxon>
        <taxon>Undibacterium</taxon>
    </lineage>
</organism>
<evidence type="ECO:0000259" key="2">
    <source>
        <dbReference type="Pfam" id="PF07883"/>
    </source>
</evidence>
<sequence length="151" mass="15957">MTHANPHRRPILQSTTKKSWHYAGAIGILLVSAGLLAQNIGVTRTPITQADSSIPGKEDYITRIDVAAGGKVDWHTHPGDEISYVMDGEIELLVANQTPRKIKAGEGFVVPGGTVHSAKNHGNTTIKLVGVYVLDKGKPLASPASAPAASY</sequence>
<comment type="caution">
    <text evidence="3">The sequence shown here is derived from an EMBL/GenBank/DDBJ whole genome shotgun (WGS) entry which is preliminary data.</text>
</comment>
<keyword evidence="1" id="KW-1133">Transmembrane helix</keyword>
<dbReference type="SUPFAM" id="SSF51182">
    <property type="entry name" value="RmlC-like cupins"/>
    <property type="match status" value="1"/>
</dbReference>
<dbReference type="EMBL" id="JACOGF010000005">
    <property type="protein sequence ID" value="MBC3918307.1"/>
    <property type="molecule type" value="Genomic_DNA"/>
</dbReference>
<dbReference type="Proteomes" id="UP000650424">
    <property type="component" value="Unassembled WGS sequence"/>
</dbReference>
<feature type="transmembrane region" description="Helical" evidence="1">
    <location>
        <begin position="20"/>
        <end position="37"/>
    </location>
</feature>